<dbReference type="Gene3D" id="3.30.1330.230">
    <property type="match status" value="1"/>
</dbReference>
<dbReference type="InterPro" id="IPR027624">
    <property type="entry name" value="TOMM_cyclo_SagD"/>
</dbReference>
<dbReference type="NCBIfam" id="TIGR03882">
    <property type="entry name" value="cyclo_dehyd_2"/>
    <property type="match status" value="1"/>
</dbReference>
<evidence type="ECO:0000313" key="2">
    <source>
        <dbReference type="EMBL" id="OPC84621.1"/>
    </source>
</evidence>
<dbReference type="PANTHER" id="PTHR37809:SF1">
    <property type="entry name" value="RIBOSOMAL PROTEIN S12 METHYLTHIOTRANSFERASE ACCESSORY FACTOR YCAO"/>
    <property type="match status" value="1"/>
</dbReference>
<dbReference type="STRING" id="159449.B4N89_30155"/>
<name>A0A1T3P6N9_9ACTN</name>
<dbReference type="PROSITE" id="PS51664">
    <property type="entry name" value="YCAO"/>
    <property type="match status" value="1"/>
</dbReference>
<evidence type="ECO:0000313" key="3">
    <source>
        <dbReference type="Proteomes" id="UP000190037"/>
    </source>
</evidence>
<dbReference type="Gene3D" id="3.30.160.660">
    <property type="match status" value="1"/>
</dbReference>
<dbReference type="PANTHER" id="PTHR37809">
    <property type="entry name" value="RIBOSOMAL PROTEIN S12 METHYLTHIOTRANSFERASE ACCESSORY FACTOR YCAO"/>
    <property type="match status" value="1"/>
</dbReference>
<dbReference type="NCBIfam" id="TIGR00702">
    <property type="entry name" value="YcaO-type kinase domain"/>
    <property type="match status" value="1"/>
</dbReference>
<dbReference type="AlphaFoldDB" id="A0A1T3P6N9"/>
<dbReference type="Gene3D" id="3.40.50.720">
    <property type="entry name" value="NAD(P)-binding Rossmann-like Domain"/>
    <property type="match status" value="1"/>
</dbReference>
<feature type="domain" description="YcaO" evidence="1">
    <location>
        <begin position="394"/>
        <end position="768"/>
    </location>
</feature>
<dbReference type="InterPro" id="IPR003776">
    <property type="entry name" value="YcaO-like_dom"/>
</dbReference>
<dbReference type="RefSeq" id="WP_078978918.1">
    <property type="nucleotide sequence ID" value="NZ_MWQN01000001.1"/>
</dbReference>
<dbReference type="Gene3D" id="3.30.40.250">
    <property type="match status" value="1"/>
</dbReference>
<accession>A0A1T3P6N9</accession>
<dbReference type="OrthoDB" id="2379922at2"/>
<dbReference type="Pfam" id="PF02624">
    <property type="entry name" value="YcaO"/>
    <property type="match status" value="1"/>
</dbReference>
<protein>
    <recommendedName>
        <fullName evidence="1">YcaO domain-containing protein</fullName>
    </recommendedName>
</protein>
<dbReference type="InterPro" id="IPR022291">
    <property type="entry name" value="Bacteriocin_synth_cyclodeHase"/>
</dbReference>
<organism evidence="2 3">
    <name type="scientific">Embleya scabrispora</name>
    <dbReference type="NCBI Taxonomy" id="159449"/>
    <lineage>
        <taxon>Bacteria</taxon>
        <taxon>Bacillati</taxon>
        <taxon>Actinomycetota</taxon>
        <taxon>Actinomycetes</taxon>
        <taxon>Kitasatosporales</taxon>
        <taxon>Streptomycetaceae</taxon>
        <taxon>Embleya</taxon>
    </lineage>
</organism>
<evidence type="ECO:0000259" key="1">
    <source>
        <dbReference type="PROSITE" id="PS51664"/>
    </source>
</evidence>
<reference evidence="2 3" key="1">
    <citation type="submission" date="2017-03" db="EMBL/GenBank/DDBJ databases">
        <title>Draft genome sequence of Streptomyces scabrisporus NF3, endophyte isolated from Amphipterygium adstringens.</title>
        <authorList>
            <person name="Vazquez M."/>
            <person name="Ceapa C.D."/>
            <person name="Rodriguez Luna D."/>
            <person name="Sanchez Esquivel S."/>
        </authorList>
    </citation>
    <scope>NUCLEOTIDE SEQUENCE [LARGE SCALE GENOMIC DNA]</scope>
    <source>
        <strain evidence="2 3">NF3</strain>
    </source>
</reference>
<proteinExistence type="predicted"/>
<dbReference type="Proteomes" id="UP000190037">
    <property type="component" value="Unassembled WGS sequence"/>
</dbReference>
<dbReference type="EMBL" id="MWQN01000001">
    <property type="protein sequence ID" value="OPC84621.1"/>
    <property type="molecule type" value="Genomic_DNA"/>
</dbReference>
<keyword evidence="3" id="KW-1185">Reference proteome</keyword>
<gene>
    <name evidence="2" type="ORF">B4N89_30155</name>
</gene>
<comment type="caution">
    <text evidence="2">The sequence shown here is derived from an EMBL/GenBank/DDBJ whole genome shotgun (WGS) entry which is preliminary data.</text>
</comment>
<dbReference type="Gene3D" id="3.90.930.60">
    <property type="match status" value="1"/>
</dbReference>
<sequence>MDLPRLKAHLVPRPFGTDRVFLLCEEGHYLVQGKAVAAVLPYLDGTHTIAEITEKLAERFTMGEVVFAISKFQRFGHLVDGAASDDRAGAAAWESLGLDAVEAAHRLRGARIEVAALGAVDAAAVVAALREIGAAVTPVTSAATGAAPTEGGHRPDLTVVLTDDYLDPRLAAMDARLRAAGLPWLLAKPTGADVWTGPYLVPGRTGCWHCLAHRLAGNQQVETFLRRRPDGTVDEEPIRTSLAATAWSVGLSAHLVAAAAAELLAAEGRSGYEGVLVSLHVPSRRLEQHRLIRQPQCPACGDPALLLNRDPRVELVDQAVRFDDEGGHRTMRPDDTFKRLEKHISRLLGAVSALRLLNDVDNGVTFSYSASHNFAVPGPNIGMLRRNLRGQSGGKGRSDVQARVSGVCEAIERYSGVWRGDRRTEPGSFEELGADLAVHPYDLLLYSETQYETREEWNRESAGRLHIVPERFDEKHRLNWTRAWSLTDDRPRLVPAGYSWFGHPDLNEHFYCFSDGNGNASGNTLEEAIMQGLFESCERDAVGLWWYNRALRPGFDLDSLHEPYVDSLRDFYAGMQRTLEVVDITTDLGVPTFAAVSRRTDHPVEDILLGFGAHLDVRIAVLRALTEVNQFLPAVINRNPDGTTAYWEDDPHTLAWLHTATAEQEPWALPARHLPQTTLEGYGVLHSGDIARDIRGTVERLRAVDLEVIVLDQTLPDLELNVAKVMVPGLRHFWRRLGPGRMYDTPVRLGWLAEPVPEADLNPYSVFF</sequence>
<dbReference type="NCBIfam" id="TIGR03604">
    <property type="entry name" value="TOMM_cyclo_SagD"/>
    <property type="match status" value="1"/>
</dbReference>